<dbReference type="EMBL" id="RCSS01000235">
    <property type="protein sequence ID" value="RVD92380.1"/>
    <property type="molecule type" value="Genomic_DNA"/>
</dbReference>
<sequence length="49" mass="5787">MSFINELKSFNLLIQECEDSLRKLEKMSKIVTQHVETAVFVNCDKEEMH</sequence>
<gene>
    <name evidence="1" type="ORF">TUBRATIS_11200</name>
</gene>
<protein>
    <submittedName>
        <fullName evidence="1">Uncharacterized protein</fullName>
    </submittedName>
</protein>
<proteinExistence type="predicted"/>
<evidence type="ECO:0000313" key="2">
    <source>
        <dbReference type="Proteomes" id="UP000282876"/>
    </source>
</evidence>
<dbReference type="AlphaFoldDB" id="A0A437AMJ7"/>
<name>A0A437AMJ7_9MICR</name>
<accession>A0A437AMJ7</accession>
<comment type="caution">
    <text evidence="1">The sequence shown here is derived from an EMBL/GenBank/DDBJ whole genome shotgun (WGS) entry which is preliminary data.</text>
</comment>
<reference evidence="1 2" key="1">
    <citation type="submission" date="2018-10" db="EMBL/GenBank/DDBJ databases">
        <title>Draft genome sequence of the microsporidian Tubulinosema ratisbonensis.</title>
        <authorList>
            <person name="Polonais V."/>
            <person name="Peyretaillade E."/>
            <person name="Niehus S."/>
            <person name="Wawrzyniak I."/>
            <person name="Franchet A."/>
            <person name="Gaspin C."/>
            <person name="Reichstadt M."/>
            <person name="Belser C."/>
            <person name="Labadie K."/>
            <person name="Delbac F."/>
            <person name="Ferrandon D."/>
        </authorList>
    </citation>
    <scope>NUCLEOTIDE SEQUENCE [LARGE SCALE GENOMIC DNA]</scope>
    <source>
        <strain evidence="1 2">Franzen</strain>
    </source>
</reference>
<evidence type="ECO:0000313" key="1">
    <source>
        <dbReference type="EMBL" id="RVD92380.1"/>
    </source>
</evidence>
<dbReference type="Proteomes" id="UP000282876">
    <property type="component" value="Unassembled WGS sequence"/>
</dbReference>
<organism evidence="1 2">
    <name type="scientific">Tubulinosema ratisbonensis</name>
    <dbReference type="NCBI Taxonomy" id="291195"/>
    <lineage>
        <taxon>Eukaryota</taxon>
        <taxon>Fungi</taxon>
        <taxon>Fungi incertae sedis</taxon>
        <taxon>Microsporidia</taxon>
        <taxon>Tubulinosematoidea</taxon>
        <taxon>Tubulinosematidae</taxon>
        <taxon>Tubulinosema</taxon>
    </lineage>
</organism>
<dbReference type="VEuPathDB" id="MicrosporidiaDB:TUBRATIS_11200"/>
<keyword evidence="2" id="KW-1185">Reference proteome</keyword>